<organism evidence="2">
    <name type="scientific">hydrothermal vent metagenome</name>
    <dbReference type="NCBI Taxonomy" id="652676"/>
    <lineage>
        <taxon>unclassified sequences</taxon>
        <taxon>metagenomes</taxon>
        <taxon>ecological metagenomes</taxon>
    </lineage>
</organism>
<dbReference type="PANTHER" id="PTHR15239">
    <property type="entry name" value="NUCLEAR EXPORT MEDIATOR FACTOR NEMF"/>
    <property type="match status" value="1"/>
</dbReference>
<gene>
    <name evidence="2" type="ORF">MNB_SV-15-648</name>
</gene>
<evidence type="ECO:0000313" key="2">
    <source>
        <dbReference type="EMBL" id="SHO80322.1"/>
    </source>
</evidence>
<dbReference type="GO" id="GO:0000049">
    <property type="term" value="F:tRNA binding"/>
    <property type="evidence" value="ECO:0007669"/>
    <property type="project" value="TreeGrafter"/>
</dbReference>
<evidence type="ECO:0000259" key="1">
    <source>
        <dbReference type="Pfam" id="PF05670"/>
    </source>
</evidence>
<dbReference type="InterPro" id="IPR008532">
    <property type="entry name" value="NFACT_RNA-bd"/>
</dbReference>
<reference evidence="2" key="1">
    <citation type="submission" date="2016-10" db="EMBL/GenBank/DDBJ databases">
        <authorList>
            <person name="de Groot N.N."/>
        </authorList>
    </citation>
    <scope>NUCLEOTIDE SEQUENCE</scope>
</reference>
<dbReference type="Gene3D" id="2.30.310.10">
    <property type="entry name" value="ibrinogen binding protein from staphylococcus aureus domain"/>
    <property type="match status" value="1"/>
</dbReference>
<dbReference type="Pfam" id="PF05670">
    <property type="entry name" value="NFACT-R_1"/>
    <property type="match status" value="1"/>
</dbReference>
<dbReference type="GO" id="GO:0043023">
    <property type="term" value="F:ribosomal large subunit binding"/>
    <property type="evidence" value="ECO:0007669"/>
    <property type="project" value="TreeGrafter"/>
</dbReference>
<dbReference type="Pfam" id="PF05833">
    <property type="entry name" value="NFACT_N"/>
    <property type="match status" value="1"/>
</dbReference>
<accession>A0A1W1EHN7</accession>
<dbReference type="PANTHER" id="PTHR15239:SF6">
    <property type="entry name" value="RIBOSOME QUALITY CONTROL COMPLEX SUBUNIT NEMF"/>
    <property type="match status" value="1"/>
</dbReference>
<name>A0A1W1EHN7_9ZZZZ</name>
<protein>
    <submittedName>
        <fullName evidence="2">Fibronectin/fibrinogen-binding protein</fullName>
    </submittedName>
</protein>
<feature type="domain" description="NFACT RNA-binding" evidence="1">
    <location>
        <begin position="342"/>
        <end position="406"/>
    </location>
</feature>
<proteinExistence type="predicted"/>
<sequence>MKLYEIIAVVNRLKEFKFINRARRVDNNTIELNFDRDNSYFFNMTRGDSFIYKKESKRPLESYQAPFDNIIYSLVSSAKILDIEVLNGDRVIRFKLAPKSQYKSRVIYLQFEFTGKNTNAILIDSDGFVIEALRHIDSDSSFRVIRPNIKLQDIPAHKGRVEEDKYIDNIDKFLENSYKTYHTSKLNGLKKQKILEVTKKINKLSKELNSLASEDELELEYKKNQDYANLILANLYQIKPYDRTLKTYDFDGNEVTIKLPKNIIKNRLSDYFFNLSKRAKNRAKKIYIEKDNLISKKDFYENIRYSIESSSDIRDIEILVPKRAKSKKKKAKLKECELFWIEDYKVLVGRNSRENQKLLEIAKANDIWMHIRNVPSSHVIIKTDKQNLPQHIIELSAKLCVDFSVKAYGDYEVDYTKRKFVKVQDGSNVLYNKYDTISVTKEGVEIRE</sequence>
<dbReference type="GO" id="GO:1990112">
    <property type="term" value="C:RQC complex"/>
    <property type="evidence" value="ECO:0007669"/>
    <property type="project" value="TreeGrafter"/>
</dbReference>
<dbReference type="EMBL" id="FRYL01000004">
    <property type="protein sequence ID" value="SHO80322.1"/>
    <property type="molecule type" value="Genomic_DNA"/>
</dbReference>
<dbReference type="InterPro" id="IPR051608">
    <property type="entry name" value="RQC_Subunit_NEMF"/>
</dbReference>
<dbReference type="GO" id="GO:0072344">
    <property type="term" value="P:rescue of stalled ribosome"/>
    <property type="evidence" value="ECO:0007669"/>
    <property type="project" value="TreeGrafter"/>
</dbReference>
<dbReference type="AlphaFoldDB" id="A0A1W1EHN7"/>